<name>A0A2W5NKE6_RHOSU</name>
<gene>
    <name evidence="2" type="ORF">DI556_03915</name>
</gene>
<accession>A0A2W5NKE6</accession>
<feature type="signal peptide" evidence="1">
    <location>
        <begin position="1"/>
        <end position="15"/>
    </location>
</feature>
<evidence type="ECO:0008006" key="4">
    <source>
        <dbReference type="Google" id="ProtNLM"/>
    </source>
</evidence>
<feature type="chain" id="PRO_5016023493" description="Lipoprotein" evidence="1">
    <location>
        <begin position="16"/>
        <end position="153"/>
    </location>
</feature>
<proteinExistence type="predicted"/>
<protein>
    <recommendedName>
        <fullName evidence="4">Lipoprotein</fullName>
    </recommendedName>
</protein>
<comment type="caution">
    <text evidence="2">The sequence shown here is derived from an EMBL/GenBank/DDBJ whole genome shotgun (WGS) entry which is preliminary data.</text>
</comment>
<dbReference type="PROSITE" id="PS51257">
    <property type="entry name" value="PROKAR_LIPOPROTEIN"/>
    <property type="match status" value="1"/>
</dbReference>
<dbReference type="EMBL" id="QFPW01000002">
    <property type="protein sequence ID" value="PZQ51325.1"/>
    <property type="molecule type" value="Genomic_DNA"/>
</dbReference>
<keyword evidence="1" id="KW-0732">Signal</keyword>
<evidence type="ECO:0000313" key="3">
    <source>
        <dbReference type="Proteomes" id="UP000249185"/>
    </source>
</evidence>
<organism evidence="2 3">
    <name type="scientific">Rhodovulum sulfidophilum</name>
    <name type="common">Rhodobacter sulfidophilus</name>
    <dbReference type="NCBI Taxonomy" id="35806"/>
    <lineage>
        <taxon>Bacteria</taxon>
        <taxon>Pseudomonadati</taxon>
        <taxon>Pseudomonadota</taxon>
        <taxon>Alphaproteobacteria</taxon>
        <taxon>Rhodobacterales</taxon>
        <taxon>Paracoccaceae</taxon>
        <taxon>Rhodovulum</taxon>
    </lineage>
</organism>
<reference evidence="2 3" key="1">
    <citation type="submission" date="2017-08" db="EMBL/GenBank/DDBJ databases">
        <title>Infants hospitalized years apart are colonized by the same room-sourced microbial strains.</title>
        <authorList>
            <person name="Brooks B."/>
            <person name="Olm M.R."/>
            <person name="Firek B.A."/>
            <person name="Baker R."/>
            <person name="Thomas B.C."/>
            <person name="Morowitz M.J."/>
            <person name="Banfield J.F."/>
        </authorList>
    </citation>
    <scope>NUCLEOTIDE SEQUENCE [LARGE SCALE GENOMIC DNA]</scope>
    <source>
        <strain evidence="2">S2_005_002_R2_34</strain>
    </source>
</reference>
<dbReference type="AlphaFoldDB" id="A0A2W5NKE6"/>
<sequence length="153" mass="15952">MRRGLLCLIALAALAGCSVNMPSFLGREGGDDNTYTLGGDAPEDAYVPVEVPLTSAVAERALHGVIVRAESVTPTQGYFGALLAPVDPASRADENGILAMRLTAIPPATPQATGPARTRTLTAALFVQNVTLRDVKAFRVMGAPNSLTIPVPR</sequence>
<dbReference type="Proteomes" id="UP000249185">
    <property type="component" value="Unassembled WGS sequence"/>
</dbReference>
<evidence type="ECO:0000313" key="2">
    <source>
        <dbReference type="EMBL" id="PZQ51325.1"/>
    </source>
</evidence>
<evidence type="ECO:0000256" key="1">
    <source>
        <dbReference type="SAM" id="SignalP"/>
    </source>
</evidence>